<proteinExistence type="predicted"/>
<dbReference type="GeneID" id="80559532"/>
<evidence type="ECO:0000313" key="1">
    <source>
        <dbReference type="EMBL" id="QXO13100.1"/>
    </source>
</evidence>
<dbReference type="RefSeq" id="YP_010842730.1">
    <property type="nucleotide sequence ID" value="NC_079145.1"/>
</dbReference>
<reference evidence="1 2" key="1">
    <citation type="submission" date="2021-05" db="EMBL/GenBank/DDBJ databases">
        <authorList>
            <person name="Baker S."/>
            <person name="Berry C."/>
            <person name="Boyle S."/>
            <person name="Bradley W."/>
            <person name="Brown D."/>
            <person name="Doyle R."/>
            <person name="Edwards M."/>
            <person name="Filijan P."/>
            <person name="Harvey R."/>
            <person name="Hernandez-Ramos J."/>
            <person name="Huynh R."/>
            <person name="Keppelmann E."/>
            <person name="Mahoney J."/>
            <person name="Matthiesen J."/>
            <person name="Naquin D."/>
            <person name="Pearson A."/>
            <person name="Ramirez R.F."/>
            <person name="Rementeria N."/>
            <person name="Singleton Z."/>
            <person name="Smith K."/>
            <person name="Statley K."/>
            <person name="Thomas T."/>
            <person name="Trautner M."/>
            <person name="Vakili B."/>
            <person name="Austen M."/>
            <person name="Brown E."/>
            <person name="Edwards A."/>
            <person name="Garibay O.J."/>
            <person name="Goodwin S."/>
            <person name="Hlaing E."/>
            <person name="Hyndman S."/>
            <person name="Marchetti N."/>
            <person name="Marshall-Inman S."/>
            <person name="Mathis R."/>
            <person name="Medina L."/>
            <person name="Nicacio B."/>
            <person name="Park J."/>
            <person name="Sabanal H."/>
            <person name="Sheldon M."/>
            <person name="Solis K."/>
            <person name="Stargell G."/>
            <person name="Wardrop K."/>
            <person name="Yan S."/>
            <person name="Zamudio L."/>
            <person name="Schleif M.C."/>
            <person name="Hinz J.M."/>
            <person name="Davis W.B."/>
            <person name="Pollenz R.S."/>
            <person name="Garlena R.A."/>
            <person name="Russell D.A."/>
            <person name="Pope W.H."/>
            <person name="Jacobs-Sera D."/>
            <person name="Hatfull G.F."/>
        </authorList>
    </citation>
    <scope>NUCLEOTIDE SEQUENCE [LARGE SCALE GENOMIC DNA]</scope>
</reference>
<name>A0AAE7SMH1_9CAUD</name>
<gene>
    <name evidence="1" type="primary">3</name>
    <name evidence="1" type="ORF">SEA_JOJO24_3</name>
</gene>
<sequence length="79" mass="8541">MWGGDGYDALVVHRRVVLNLKSGRAVAGYVTDRKGKAWVVRDAQVAEPGVDPVAVDGAVVVHRDDVDFVQVPDERDGGR</sequence>
<dbReference type="EMBL" id="MZ209302">
    <property type="protein sequence ID" value="QXO13100.1"/>
    <property type="molecule type" value="Genomic_DNA"/>
</dbReference>
<protein>
    <submittedName>
        <fullName evidence="1">RNA binding protein</fullName>
    </submittedName>
</protein>
<keyword evidence="2" id="KW-1185">Reference proteome</keyword>
<evidence type="ECO:0000313" key="2">
    <source>
        <dbReference type="Proteomes" id="UP000828207"/>
    </source>
</evidence>
<accession>A0AAE7SMH1</accession>
<organism evidence="1 2">
    <name type="scientific">Gordonia phage Jojo24</name>
    <dbReference type="NCBI Taxonomy" id="2859476"/>
    <lineage>
        <taxon>Viruses</taxon>
        <taxon>Duplodnaviria</taxon>
        <taxon>Heunggongvirae</taxon>
        <taxon>Uroviricota</taxon>
        <taxon>Caudoviricetes</taxon>
        <taxon>Santhisvirus</taxon>
        <taxon>Santhisvirus jojo24</taxon>
    </lineage>
</organism>
<dbReference type="KEGG" id="vg:80559532"/>
<dbReference type="Proteomes" id="UP000828207">
    <property type="component" value="Segment"/>
</dbReference>